<gene>
    <name evidence="1" type="ORF">EZI54_05895</name>
</gene>
<organism evidence="1 2">
    <name type="scientific">Marinobacter halodurans</name>
    <dbReference type="NCBI Taxonomy" id="2528979"/>
    <lineage>
        <taxon>Bacteria</taxon>
        <taxon>Pseudomonadati</taxon>
        <taxon>Pseudomonadota</taxon>
        <taxon>Gammaproteobacteria</taxon>
        <taxon>Pseudomonadales</taxon>
        <taxon>Marinobacteraceae</taxon>
        <taxon>Marinobacter</taxon>
    </lineage>
</organism>
<proteinExistence type="predicted"/>
<sequence length="198" mass="22805">MKQIFEFEHTVDGLYGVYLDSLAGFRHLHAEGERKKANLAKLLCGDSASDTELAGAGAECVYSYAKGEPGEPDFVEIHTCTYDEYISRTAERGMNQWFAGNMLAVNIYAFWENFHRQRIASLLGKEKSDIRAPIMGDLRRYRQSILHHNGKALKGIRKCEVLKWYSEGDAIFLDNEKVHEIILQIKKFIQELKTEWRK</sequence>
<reference evidence="1 2" key="1">
    <citation type="submission" date="2019-02" db="EMBL/GenBank/DDBJ databases">
        <title>Marinobacter halodurans sp. nov., a marine bacterium isolated from sea tidal flat.</title>
        <authorList>
            <person name="Yoo Y."/>
            <person name="Lee D.W."/>
            <person name="Kim B.S."/>
            <person name="Kim J.-J."/>
        </authorList>
    </citation>
    <scope>NUCLEOTIDE SEQUENCE [LARGE SCALE GENOMIC DNA]</scope>
    <source>
        <strain evidence="1 2">YJ-S3-2</strain>
    </source>
</reference>
<dbReference type="Proteomes" id="UP000313645">
    <property type="component" value="Unassembled WGS sequence"/>
</dbReference>
<evidence type="ECO:0000313" key="1">
    <source>
        <dbReference type="EMBL" id="TBW57980.1"/>
    </source>
</evidence>
<dbReference type="RefSeq" id="WP_131480000.1">
    <property type="nucleotide sequence ID" value="NZ_SJDL01000006.1"/>
</dbReference>
<comment type="caution">
    <text evidence="1">The sequence shown here is derived from an EMBL/GenBank/DDBJ whole genome shotgun (WGS) entry which is preliminary data.</text>
</comment>
<protein>
    <recommendedName>
        <fullName evidence="3">RiboL-PSP-HEPN domain-containing protein</fullName>
    </recommendedName>
</protein>
<accession>A0ABY1ZSB8</accession>
<keyword evidence="2" id="KW-1185">Reference proteome</keyword>
<evidence type="ECO:0008006" key="3">
    <source>
        <dbReference type="Google" id="ProtNLM"/>
    </source>
</evidence>
<evidence type="ECO:0000313" key="2">
    <source>
        <dbReference type="Proteomes" id="UP000313645"/>
    </source>
</evidence>
<dbReference type="EMBL" id="SJDL01000006">
    <property type="protein sequence ID" value="TBW57980.1"/>
    <property type="molecule type" value="Genomic_DNA"/>
</dbReference>
<name>A0ABY1ZSB8_9GAMM</name>